<evidence type="ECO:0000256" key="1">
    <source>
        <dbReference type="ARBA" id="ARBA00001049"/>
    </source>
</evidence>
<evidence type="ECO:0000256" key="6">
    <source>
        <dbReference type="ARBA" id="ARBA00023145"/>
    </source>
</evidence>
<organism evidence="13 14">
    <name type="scientific">Hydrococcus rivularis NIES-593</name>
    <dbReference type="NCBI Taxonomy" id="1921803"/>
    <lineage>
        <taxon>Bacteria</taxon>
        <taxon>Bacillati</taxon>
        <taxon>Cyanobacteriota</taxon>
        <taxon>Cyanophyceae</taxon>
        <taxon>Pleurocapsales</taxon>
        <taxon>Hydrococcaceae</taxon>
        <taxon>Hydrococcus</taxon>
    </lineage>
</organism>
<dbReference type="SUPFAM" id="SSF56235">
    <property type="entry name" value="N-terminal nucleophile aminohydrolases (Ntn hydrolases)"/>
    <property type="match status" value="1"/>
</dbReference>
<keyword evidence="5 11" id="KW-0378">Hydrolase</keyword>
<evidence type="ECO:0000256" key="3">
    <source>
        <dbReference type="ARBA" id="ARBA00009381"/>
    </source>
</evidence>
<comment type="catalytic activity">
    <reaction evidence="2 11">
        <text>glutathione + H2O = L-cysteinylglycine + L-glutamate</text>
        <dbReference type="Rhea" id="RHEA:28807"/>
        <dbReference type="ChEBI" id="CHEBI:15377"/>
        <dbReference type="ChEBI" id="CHEBI:29985"/>
        <dbReference type="ChEBI" id="CHEBI:57925"/>
        <dbReference type="ChEBI" id="CHEBI:61694"/>
        <dbReference type="EC" id="3.4.19.13"/>
    </reaction>
</comment>
<evidence type="ECO:0000256" key="4">
    <source>
        <dbReference type="ARBA" id="ARBA00022679"/>
    </source>
</evidence>
<dbReference type="PANTHER" id="PTHR43199">
    <property type="entry name" value="GLUTATHIONE HYDROLASE"/>
    <property type="match status" value="1"/>
</dbReference>
<protein>
    <recommendedName>
        <fullName evidence="11">Glutathione hydrolase proenzyme</fullName>
        <ecNumber evidence="11">2.3.2.2</ecNumber>
        <ecNumber evidence="11">3.4.19.13</ecNumber>
    </recommendedName>
    <component>
        <recommendedName>
            <fullName evidence="11">Glutathione hydrolase large chain</fullName>
        </recommendedName>
    </component>
    <component>
        <recommendedName>
            <fullName evidence="11">Glutathione hydrolase small chain</fullName>
        </recommendedName>
    </component>
</protein>
<dbReference type="EC" id="2.3.2.2" evidence="11"/>
<dbReference type="AlphaFoldDB" id="A0A1U7HRB2"/>
<sequence>MSQKNRGVIAAGHQKTAEAGQAMFALGGNAFDAAIAAVLTAFVAESVLSSPAGGGFLLAHTKDNQSILFDFFCQTPRHKKPVEKIDFYPIHVNFGGEIQTFHIGLGSIATPGNLAGIWKVHQKLGKLPFEVVVQPAIDCAQNGFIVNHFNSFTFKLLEPILTRYPESRQIYAPDGKLLTAGQICYMKDLAATLTEISRSGIKIFYEGDIAHQLVKDLSDAGYLTLEDLENYRVLVRKPLKIRYRGWELLTNPPPSSGGTLIAFALKLLEIFDLSQIEFGTSQHLEILAQVMRLTNEARKHNYDSRLYQKNIEQHFLDERYLEQYRSQLDAAVNKLGNTTHISVLDSEGNAASVTVSNGEGSSYVIPGTGIMLNNMLGEADLNPLGFHNWECDRRISSMMSPTIVLRDGKPELVLGSGGSNRIRTAILQVISNLLDFNLSLAEAVENPRVHWENNIFSVEPMFGAETLERSRLPEATQVVLWQEKNMFFGGVHAVRKKPDGSMEGRGDPRREGVAIA</sequence>
<dbReference type="RefSeq" id="WP_073598240.1">
    <property type="nucleotide sequence ID" value="NZ_MRCB01000002.1"/>
</dbReference>
<evidence type="ECO:0000256" key="5">
    <source>
        <dbReference type="ARBA" id="ARBA00022801"/>
    </source>
</evidence>
<comment type="subunit">
    <text evidence="11">This enzyme consists of two polypeptide chains, which are synthesized in precursor form from a single polypeptide.</text>
</comment>
<dbReference type="GO" id="GO:0036374">
    <property type="term" value="F:glutathione hydrolase activity"/>
    <property type="evidence" value="ECO:0007669"/>
    <property type="project" value="UniProtKB-UniRule"/>
</dbReference>
<feature type="active site" description="Nucleophile" evidence="9">
    <location>
        <position position="338"/>
    </location>
</feature>
<comment type="catalytic activity">
    <reaction evidence="8 11">
        <text>an N-terminal (5-L-glutamyl)-[peptide] + an alpha-amino acid = 5-L-glutamyl amino acid + an N-terminal L-alpha-aminoacyl-[peptide]</text>
        <dbReference type="Rhea" id="RHEA:23904"/>
        <dbReference type="Rhea" id="RHEA-COMP:9780"/>
        <dbReference type="Rhea" id="RHEA-COMP:9795"/>
        <dbReference type="ChEBI" id="CHEBI:77644"/>
        <dbReference type="ChEBI" id="CHEBI:78597"/>
        <dbReference type="ChEBI" id="CHEBI:78599"/>
        <dbReference type="ChEBI" id="CHEBI:78608"/>
        <dbReference type="EC" id="2.3.2.2"/>
    </reaction>
</comment>
<dbReference type="Pfam" id="PF01019">
    <property type="entry name" value="G_glu_transpept"/>
    <property type="match status" value="1"/>
</dbReference>
<comment type="similarity">
    <text evidence="3 11">Belongs to the gamma-glutamyltransferase family.</text>
</comment>
<feature type="region of interest" description="Disordered" evidence="12">
    <location>
        <begin position="497"/>
        <end position="516"/>
    </location>
</feature>
<reference evidence="13 14" key="1">
    <citation type="submission" date="2016-11" db="EMBL/GenBank/DDBJ databases">
        <title>Draft Genome Sequences of Nine Cyanobacterial Strains from Diverse Habitats.</title>
        <authorList>
            <person name="Zhu T."/>
            <person name="Hou S."/>
            <person name="Lu X."/>
            <person name="Hess W.R."/>
        </authorList>
    </citation>
    <scope>NUCLEOTIDE SEQUENCE [LARGE SCALE GENOMIC DNA]</scope>
    <source>
        <strain evidence="13 14">NIES-593</strain>
    </source>
</reference>
<dbReference type="GO" id="GO:0006750">
    <property type="term" value="P:glutathione biosynthetic process"/>
    <property type="evidence" value="ECO:0007669"/>
    <property type="project" value="UniProtKB-KW"/>
</dbReference>
<dbReference type="OrthoDB" id="9781342at2"/>
<dbReference type="EMBL" id="MRCB01000002">
    <property type="protein sequence ID" value="OKH26133.1"/>
    <property type="molecule type" value="Genomic_DNA"/>
</dbReference>
<comment type="catalytic activity">
    <reaction evidence="1 11">
        <text>an S-substituted glutathione + H2O = an S-substituted L-cysteinylglycine + L-glutamate</text>
        <dbReference type="Rhea" id="RHEA:59468"/>
        <dbReference type="ChEBI" id="CHEBI:15377"/>
        <dbReference type="ChEBI" id="CHEBI:29985"/>
        <dbReference type="ChEBI" id="CHEBI:90779"/>
        <dbReference type="ChEBI" id="CHEBI:143103"/>
        <dbReference type="EC" id="3.4.19.13"/>
    </reaction>
</comment>
<evidence type="ECO:0000256" key="7">
    <source>
        <dbReference type="ARBA" id="ARBA00023315"/>
    </source>
</evidence>
<evidence type="ECO:0000256" key="11">
    <source>
        <dbReference type="RuleBase" id="RU368036"/>
    </source>
</evidence>
<evidence type="ECO:0000313" key="14">
    <source>
        <dbReference type="Proteomes" id="UP000186868"/>
    </source>
</evidence>
<dbReference type="InterPro" id="IPR029055">
    <property type="entry name" value="Ntn_hydrolases_N"/>
</dbReference>
<feature type="binding site" evidence="10">
    <location>
        <position position="378"/>
    </location>
    <ligand>
        <name>L-glutamate</name>
        <dbReference type="ChEBI" id="CHEBI:29985"/>
    </ligand>
</feature>
<dbReference type="STRING" id="1921803.NIES593_03405"/>
<dbReference type="PRINTS" id="PR01210">
    <property type="entry name" value="GGTRANSPTASE"/>
</dbReference>
<keyword evidence="4 11" id="KW-0808">Transferase</keyword>
<dbReference type="EC" id="3.4.19.13" evidence="11"/>
<evidence type="ECO:0000256" key="9">
    <source>
        <dbReference type="PIRSR" id="PIRSR600101-1"/>
    </source>
</evidence>
<proteinExistence type="inferred from homology"/>
<gene>
    <name evidence="13" type="ORF">NIES593_03405</name>
</gene>
<evidence type="ECO:0000256" key="2">
    <source>
        <dbReference type="ARBA" id="ARBA00001089"/>
    </source>
</evidence>
<feature type="binding site" evidence="10">
    <location>
        <position position="419"/>
    </location>
    <ligand>
        <name>L-glutamate</name>
        <dbReference type="ChEBI" id="CHEBI:29985"/>
    </ligand>
</feature>
<keyword evidence="14" id="KW-1185">Reference proteome</keyword>
<dbReference type="Gene3D" id="3.60.20.40">
    <property type="match status" value="1"/>
</dbReference>
<dbReference type="InterPro" id="IPR043138">
    <property type="entry name" value="GGT_lsub"/>
</dbReference>
<dbReference type="InterPro" id="IPR043137">
    <property type="entry name" value="GGT_ssub_C"/>
</dbReference>
<dbReference type="GO" id="GO:0006751">
    <property type="term" value="P:glutathione catabolic process"/>
    <property type="evidence" value="ECO:0007669"/>
    <property type="project" value="UniProtKB-UniRule"/>
</dbReference>
<name>A0A1U7HRB2_9CYAN</name>
<accession>A0A1U7HRB2</accession>
<evidence type="ECO:0000256" key="12">
    <source>
        <dbReference type="SAM" id="MobiDB-lite"/>
    </source>
</evidence>
<dbReference type="Proteomes" id="UP000186868">
    <property type="component" value="Unassembled WGS sequence"/>
</dbReference>
<keyword evidence="11" id="KW-0317">Glutathione biosynthesis</keyword>
<dbReference type="UniPathway" id="UPA00204"/>
<dbReference type="NCBIfam" id="TIGR00066">
    <property type="entry name" value="g_glut_trans"/>
    <property type="match status" value="1"/>
</dbReference>
<evidence type="ECO:0000256" key="10">
    <source>
        <dbReference type="PIRSR" id="PIRSR600101-2"/>
    </source>
</evidence>
<dbReference type="Gene3D" id="1.10.246.130">
    <property type="match status" value="1"/>
</dbReference>
<dbReference type="PANTHER" id="PTHR43199:SF1">
    <property type="entry name" value="GLUTATHIONE HYDROLASE PROENZYME"/>
    <property type="match status" value="1"/>
</dbReference>
<keyword evidence="6 11" id="KW-0865">Zymogen</keyword>
<evidence type="ECO:0000313" key="13">
    <source>
        <dbReference type="EMBL" id="OKH26133.1"/>
    </source>
</evidence>
<dbReference type="InterPro" id="IPR051792">
    <property type="entry name" value="GGT_bact"/>
</dbReference>
<comment type="pathway">
    <text evidence="11">Sulfur metabolism; glutathione metabolism.</text>
</comment>
<dbReference type="InterPro" id="IPR000101">
    <property type="entry name" value="GGT_peptidase"/>
</dbReference>
<evidence type="ECO:0000256" key="8">
    <source>
        <dbReference type="ARBA" id="ARBA00047417"/>
    </source>
</evidence>
<comment type="caution">
    <text evidence="13">The sequence shown here is derived from an EMBL/GenBank/DDBJ whole genome shotgun (WGS) entry which is preliminary data.</text>
</comment>
<keyword evidence="7 11" id="KW-0012">Acyltransferase</keyword>
<comment type="PTM">
    <text evidence="11">Cleaved by autocatalysis into a large and a small subunit.</text>
</comment>
<dbReference type="GO" id="GO:0103068">
    <property type="term" value="F:leukotriene C4 gamma-glutamyl transferase activity"/>
    <property type="evidence" value="ECO:0007669"/>
    <property type="project" value="UniProtKB-EC"/>
</dbReference>